<dbReference type="PANTHER" id="PTHR30055:SF234">
    <property type="entry name" value="HTH-TYPE TRANSCRIPTIONAL REGULATOR BETI"/>
    <property type="match status" value="1"/>
</dbReference>
<dbReference type="RefSeq" id="WP_302914245.1">
    <property type="nucleotide sequence ID" value="NZ_JAUMSQ010000070.1"/>
</dbReference>
<dbReference type="Gene3D" id="1.10.357.10">
    <property type="entry name" value="Tetracycline Repressor, domain 2"/>
    <property type="match status" value="1"/>
</dbReference>
<feature type="region of interest" description="Disordered" evidence="5">
    <location>
        <begin position="1"/>
        <end position="21"/>
    </location>
</feature>
<keyword evidence="8" id="KW-1185">Reference proteome</keyword>
<proteinExistence type="predicted"/>
<evidence type="ECO:0000259" key="6">
    <source>
        <dbReference type="PROSITE" id="PS50977"/>
    </source>
</evidence>
<evidence type="ECO:0000313" key="8">
    <source>
        <dbReference type="Proteomes" id="UP001168823"/>
    </source>
</evidence>
<evidence type="ECO:0000256" key="3">
    <source>
        <dbReference type="ARBA" id="ARBA00023163"/>
    </source>
</evidence>
<gene>
    <name evidence="7" type="ORF">Q2100_12110</name>
</gene>
<keyword evidence="3" id="KW-0804">Transcription</keyword>
<evidence type="ECO:0000256" key="4">
    <source>
        <dbReference type="PROSITE-ProRule" id="PRU00335"/>
    </source>
</evidence>
<accession>A0ABT8UI39</accession>
<dbReference type="PANTHER" id="PTHR30055">
    <property type="entry name" value="HTH-TYPE TRANSCRIPTIONAL REGULATOR RUTR"/>
    <property type="match status" value="1"/>
</dbReference>
<feature type="compositionally biased region" description="Basic residues" evidence="5">
    <location>
        <begin position="1"/>
        <end position="11"/>
    </location>
</feature>
<evidence type="ECO:0000256" key="1">
    <source>
        <dbReference type="ARBA" id="ARBA00023015"/>
    </source>
</evidence>
<protein>
    <submittedName>
        <fullName evidence="7">TetR/AcrR family transcriptional regulator</fullName>
    </submittedName>
</protein>
<sequence>MAPRVAPRRPAHGNQARAERTRATAIAETVRCVLDEGIGAASAKHIAERAGMTWGVIQYHFGDRDGLLMAVVDEGFAELLAALRQLPPADATTDTRERVEQVVGAAWAAMSSPTSRAAIEILVGTRATRGAAAGEHLGQLARTFAGLGIGVGAELDAARSAALSHLLLSTLRGLVTTELIMARPVDTARDRQMLVEVICAYLDRVADAAR</sequence>
<dbReference type="InterPro" id="IPR001647">
    <property type="entry name" value="HTH_TetR"/>
</dbReference>
<dbReference type="InterPro" id="IPR009057">
    <property type="entry name" value="Homeodomain-like_sf"/>
</dbReference>
<reference evidence="7" key="1">
    <citation type="submission" date="2023-07" db="EMBL/GenBank/DDBJ databases">
        <title>Mycolicibacterium sp. nov., a novel bacterial species.</title>
        <authorList>
            <person name="Cao Y."/>
        </authorList>
    </citation>
    <scope>NUCLEOTIDE SEQUENCE</scope>
    <source>
        <strain evidence="7">KC 300</strain>
    </source>
</reference>
<keyword evidence="1" id="KW-0805">Transcription regulation</keyword>
<evidence type="ECO:0000256" key="2">
    <source>
        <dbReference type="ARBA" id="ARBA00023125"/>
    </source>
</evidence>
<dbReference type="PROSITE" id="PS50977">
    <property type="entry name" value="HTH_TETR_2"/>
    <property type="match status" value="1"/>
</dbReference>
<name>A0ABT8UI39_9MYCO</name>
<evidence type="ECO:0000313" key="7">
    <source>
        <dbReference type="EMBL" id="MDO3636490.1"/>
    </source>
</evidence>
<dbReference type="InterPro" id="IPR050109">
    <property type="entry name" value="HTH-type_TetR-like_transc_reg"/>
</dbReference>
<comment type="caution">
    <text evidence="7">The sequence shown here is derived from an EMBL/GenBank/DDBJ whole genome shotgun (WGS) entry which is preliminary data.</text>
</comment>
<dbReference type="Pfam" id="PF00440">
    <property type="entry name" value="TetR_N"/>
    <property type="match status" value="1"/>
</dbReference>
<dbReference type="SUPFAM" id="SSF46689">
    <property type="entry name" value="Homeodomain-like"/>
    <property type="match status" value="1"/>
</dbReference>
<dbReference type="EMBL" id="JAUMSQ010000070">
    <property type="protein sequence ID" value="MDO3636490.1"/>
    <property type="molecule type" value="Genomic_DNA"/>
</dbReference>
<evidence type="ECO:0000256" key="5">
    <source>
        <dbReference type="SAM" id="MobiDB-lite"/>
    </source>
</evidence>
<dbReference type="Proteomes" id="UP001168823">
    <property type="component" value="Unassembled WGS sequence"/>
</dbReference>
<keyword evidence="2 4" id="KW-0238">DNA-binding</keyword>
<feature type="domain" description="HTH tetR-type" evidence="6">
    <location>
        <begin position="19"/>
        <end position="79"/>
    </location>
</feature>
<feature type="DNA-binding region" description="H-T-H motif" evidence="4">
    <location>
        <begin position="42"/>
        <end position="61"/>
    </location>
</feature>
<organism evidence="7 8">
    <name type="scientific">Mycolicibacterium arseniciresistens</name>
    <dbReference type="NCBI Taxonomy" id="3062257"/>
    <lineage>
        <taxon>Bacteria</taxon>
        <taxon>Bacillati</taxon>
        <taxon>Actinomycetota</taxon>
        <taxon>Actinomycetes</taxon>
        <taxon>Mycobacteriales</taxon>
        <taxon>Mycobacteriaceae</taxon>
        <taxon>Mycolicibacterium</taxon>
    </lineage>
</organism>